<proteinExistence type="predicted"/>
<organism evidence="2 3">
    <name type="scientific">Cordyceps confragosa</name>
    <name type="common">Lecanicillium lecanii</name>
    <dbReference type="NCBI Taxonomy" id="2714763"/>
    <lineage>
        <taxon>Eukaryota</taxon>
        <taxon>Fungi</taxon>
        <taxon>Dikarya</taxon>
        <taxon>Ascomycota</taxon>
        <taxon>Pezizomycotina</taxon>
        <taxon>Sordariomycetes</taxon>
        <taxon>Hypocreomycetidae</taxon>
        <taxon>Hypocreales</taxon>
        <taxon>Cordycipitaceae</taxon>
        <taxon>Akanthomyces</taxon>
    </lineage>
</organism>
<dbReference type="OrthoDB" id="4858852at2759"/>
<dbReference type="EMBL" id="LUKN01002141">
    <property type="protein sequence ID" value="OAQ99594.1"/>
    <property type="molecule type" value="Genomic_DNA"/>
</dbReference>
<evidence type="ECO:0000313" key="3">
    <source>
        <dbReference type="Proteomes" id="UP000243081"/>
    </source>
</evidence>
<comment type="caution">
    <text evidence="2">The sequence shown here is derived from an EMBL/GenBank/DDBJ whole genome shotgun (WGS) entry which is preliminary data.</text>
</comment>
<keyword evidence="3" id="KW-1185">Reference proteome</keyword>
<dbReference type="AlphaFoldDB" id="A0A179IBE1"/>
<name>A0A179IBE1_CORDF</name>
<protein>
    <submittedName>
        <fullName evidence="2">Uncharacterized protein</fullName>
    </submittedName>
</protein>
<evidence type="ECO:0000256" key="1">
    <source>
        <dbReference type="SAM" id="MobiDB-lite"/>
    </source>
</evidence>
<gene>
    <name evidence="2" type="ORF">LLEC1_03479</name>
</gene>
<feature type="compositionally biased region" description="Low complexity" evidence="1">
    <location>
        <begin position="89"/>
        <end position="110"/>
    </location>
</feature>
<accession>A0A179IBE1</accession>
<evidence type="ECO:0000313" key="2">
    <source>
        <dbReference type="EMBL" id="OAQ99594.1"/>
    </source>
</evidence>
<reference evidence="2 3" key="1">
    <citation type="submission" date="2016-03" db="EMBL/GenBank/DDBJ databases">
        <title>Fine-scale spatial genetic structure of a fungal parasite of coffee scale insects.</title>
        <authorList>
            <person name="Jackson D."/>
            <person name="Zemenick K.A."/>
            <person name="Malloure B."/>
            <person name="Quandt C.A."/>
            <person name="James T.Y."/>
        </authorList>
    </citation>
    <scope>NUCLEOTIDE SEQUENCE [LARGE SCALE GENOMIC DNA]</scope>
    <source>
        <strain evidence="2 3">UM487</strain>
    </source>
</reference>
<dbReference type="Proteomes" id="UP000243081">
    <property type="component" value="Unassembled WGS sequence"/>
</dbReference>
<sequence>MAPLTPHWQQPSHPDIQEVVIVNEADFTTKSLSRVALAPFALFARLDFPPCTEASEPTYATIFDTGNKIIIAGPKGLQPGDELSNGKWPSPSSASAARPPAAAPSTAPRR</sequence>
<feature type="region of interest" description="Disordered" evidence="1">
    <location>
        <begin position="73"/>
        <end position="110"/>
    </location>
</feature>